<proteinExistence type="predicted"/>
<dbReference type="SMART" id="SM00563">
    <property type="entry name" value="PlsC"/>
    <property type="match status" value="1"/>
</dbReference>
<accession>A0A562JH39</accession>
<organism evidence="4 5">
    <name type="scientific">Sedimentibacter saalensis</name>
    <dbReference type="NCBI Taxonomy" id="130788"/>
    <lineage>
        <taxon>Bacteria</taxon>
        <taxon>Bacillati</taxon>
        <taxon>Bacillota</taxon>
        <taxon>Tissierellia</taxon>
        <taxon>Sedimentibacter</taxon>
    </lineage>
</organism>
<evidence type="ECO:0000256" key="1">
    <source>
        <dbReference type="ARBA" id="ARBA00022679"/>
    </source>
</evidence>
<name>A0A562JH39_9FIRM</name>
<keyword evidence="5" id="KW-1185">Reference proteome</keyword>
<dbReference type="CDD" id="cd07989">
    <property type="entry name" value="LPLAT_AGPAT-like"/>
    <property type="match status" value="1"/>
</dbReference>
<evidence type="ECO:0000259" key="3">
    <source>
        <dbReference type="SMART" id="SM00563"/>
    </source>
</evidence>
<dbReference type="RefSeq" id="WP_145080041.1">
    <property type="nucleotide sequence ID" value="NZ_DAMBUX010000001.1"/>
</dbReference>
<comment type="caution">
    <text evidence="4">The sequence shown here is derived from an EMBL/GenBank/DDBJ whole genome shotgun (WGS) entry which is preliminary data.</text>
</comment>
<dbReference type="OrthoDB" id="9803035at2"/>
<reference evidence="4 5" key="1">
    <citation type="submission" date="2019-07" db="EMBL/GenBank/DDBJ databases">
        <title>Genomic Encyclopedia of Type Strains, Phase I: the one thousand microbial genomes (KMG-I) project.</title>
        <authorList>
            <person name="Kyrpides N."/>
        </authorList>
    </citation>
    <scope>NUCLEOTIDE SEQUENCE [LARGE SCALE GENOMIC DNA]</scope>
    <source>
        <strain evidence="4 5">DSM 13558</strain>
    </source>
</reference>
<dbReference type="GO" id="GO:0003841">
    <property type="term" value="F:1-acylglycerol-3-phosphate O-acyltransferase activity"/>
    <property type="evidence" value="ECO:0007669"/>
    <property type="project" value="TreeGrafter"/>
</dbReference>
<feature type="domain" description="Phospholipid/glycerol acyltransferase" evidence="3">
    <location>
        <begin position="35"/>
        <end position="148"/>
    </location>
</feature>
<protein>
    <submittedName>
        <fullName evidence="4">1-acyl-sn-glycerol-3-phosphate acyltransferase</fullName>
    </submittedName>
</protein>
<dbReference type="SUPFAM" id="SSF69593">
    <property type="entry name" value="Glycerol-3-phosphate (1)-acyltransferase"/>
    <property type="match status" value="1"/>
</dbReference>
<dbReference type="InterPro" id="IPR002123">
    <property type="entry name" value="Plipid/glycerol_acylTrfase"/>
</dbReference>
<dbReference type="Proteomes" id="UP000315343">
    <property type="component" value="Unassembled WGS sequence"/>
</dbReference>
<dbReference type="GO" id="GO:0006654">
    <property type="term" value="P:phosphatidic acid biosynthetic process"/>
    <property type="evidence" value="ECO:0007669"/>
    <property type="project" value="TreeGrafter"/>
</dbReference>
<dbReference type="PANTHER" id="PTHR10434">
    <property type="entry name" value="1-ACYL-SN-GLYCEROL-3-PHOSPHATE ACYLTRANSFERASE"/>
    <property type="match status" value="1"/>
</dbReference>
<dbReference type="Pfam" id="PF01553">
    <property type="entry name" value="Acyltransferase"/>
    <property type="match status" value="1"/>
</dbReference>
<dbReference type="EMBL" id="VLKH01000002">
    <property type="protein sequence ID" value="TWH82411.1"/>
    <property type="molecule type" value="Genomic_DNA"/>
</dbReference>
<evidence type="ECO:0000313" key="5">
    <source>
        <dbReference type="Proteomes" id="UP000315343"/>
    </source>
</evidence>
<dbReference type="AlphaFoldDB" id="A0A562JH39"/>
<evidence type="ECO:0000313" key="4">
    <source>
        <dbReference type="EMBL" id="TWH82411.1"/>
    </source>
</evidence>
<keyword evidence="2 4" id="KW-0012">Acyltransferase</keyword>
<gene>
    <name evidence="4" type="ORF">LY60_00709</name>
</gene>
<dbReference type="PANTHER" id="PTHR10434:SF11">
    <property type="entry name" value="1-ACYL-SN-GLYCEROL-3-PHOSPHATE ACYLTRANSFERASE"/>
    <property type="match status" value="1"/>
</dbReference>
<keyword evidence="1 4" id="KW-0808">Transferase</keyword>
<sequence>MFYRIVVKILKFLVFIFFDLKVHNSENIDNTEGGLIVCGNHISMIDPVILAVSTKRQIHYMGKKELFDHKILGFLFRKLGAFPVDRQGISLSAIKSSIAVLNEGGVLGIYPEGTRIQTGYDESNAKPGIAMIANKAKAKILPVYIEGPYKFRGKLELYVGEEKDYFENYTEKIKTEEYTQIGKEILKDIYNLKSDGKNNEN</sequence>
<evidence type="ECO:0000256" key="2">
    <source>
        <dbReference type="ARBA" id="ARBA00023315"/>
    </source>
</evidence>